<dbReference type="OrthoDB" id="996844at2"/>
<accession>E6SNU9</accession>
<proteinExistence type="predicted"/>
<dbReference type="Pfam" id="PF12930">
    <property type="entry name" value="DUF3836"/>
    <property type="match status" value="1"/>
</dbReference>
<reference evidence="1 2" key="2">
    <citation type="journal article" date="2011" name="Stand. Genomic Sci.">
        <title>Complete genome sequence of Bacteroides helcogenes type strain (P 36-108).</title>
        <authorList>
            <person name="Pati A."/>
            <person name="Gronow S."/>
            <person name="Zeytun A."/>
            <person name="Lapidus A."/>
            <person name="Nolan M."/>
            <person name="Hammon N."/>
            <person name="Deshpande S."/>
            <person name="Cheng J.F."/>
            <person name="Tapia R."/>
            <person name="Han C."/>
            <person name="Goodwin L."/>
            <person name="Pitluck S."/>
            <person name="Liolios K."/>
            <person name="Pagani I."/>
            <person name="Ivanova N."/>
            <person name="Mavromatis K."/>
            <person name="Chen A."/>
            <person name="Palaniappan K."/>
            <person name="Land M."/>
            <person name="Hauser L."/>
            <person name="Chang Y.J."/>
            <person name="Jeffries C.D."/>
            <person name="Detter J.C."/>
            <person name="Brambilla E."/>
            <person name="Rohde M."/>
            <person name="Goker M."/>
            <person name="Woyke T."/>
            <person name="Bristow J."/>
            <person name="Eisen J.A."/>
            <person name="Markowitz V."/>
            <person name="Hugenholtz P."/>
            <person name="Kyrpides N.C."/>
            <person name="Klenk H.P."/>
            <person name="Lucas S."/>
        </authorList>
    </citation>
    <scope>NUCLEOTIDE SEQUENCE [LARGE SCALE GENOMIC DNA]</scope>
    <source>
        <strain evidence="2">ATCC 35417 / DSM 20613 / JCM 6297 / CCUG 15421 / P 36-108</strain>
    </source>
</reference>
<dbReference type="EMBL" id="CP002352">
    <property type="protein sequence ID" value="ADV42767.1"/>
    <property type="molecule type" value="Genomic_DNA"/>
</dbReference>
<dbReference type="InterPro" id="IPR024339">
    <property type="entry name" value="DUF3836"/>
</dbReference>
<dbReference type="AlphaFoldDB" id="E6SNU9"/>
<dbReference type="KEGG" id="bhl:Bache_0745"/>
<keyword evidence="2" id="KW-1185">Reference proteome</keyword>
<sequence length="137" mass="16289">MKTTNLFKAVAFVAMIIVSIMNSEVKAQGNKFITNEEVKNEMVVAKTIFKQDGIQLYRHMRYEFTYDDQKRLVSKEAYKWNGAKEQWEPYFKMSYEYGNAEIIMSYARWDESRKAFDKDMKKSIYELNNENMPIACL</sequence>
<dbReference type="eggNOG" id="ENOG5030TZA">
    <property type="taxonomic scope" value="Bacteria"/>
</dbReference>
<dbReference type="Gene3D" id="2.40.128.720">
    <property type="match status" value="1"/>
</dbReference>
<dbReference type="RefSeq" id="WP_013546382.1">
    <property type="nucleotide sequence ID" value="NC_014933.1"/>
</dbReference>
<gene>
    <name evidence="1" type="ordered locus">Bache_0745</name>
</gene>
<evidence type="ECO:0000313" key="1">
    <source>
        <dbReference type="EMBL" id="ADV42767.1"/>
    </source>
</evidence>
<evidence type="ECO:0000313" key="2">
    <source>
        <dbReference type="Proteomes" id="UP000008630"/>
    </source>
</evidence>
<organism evidence="1 2">
    <name type="scientific">Bacteroides helcogenes (strain ATCC 35417 / DSM 20613 / JCM 6297 / CCUG 15421 / P 36-108)</name>
    <dbReference type="NCBI Taxonomy" id="693979"/>
    <lineage>
        <taxon>Bacteria</taxon>
        <taxon>Pseudomonadati</taxon>
        <taxon>Bacteroidota</taxon>
        <taxon>Bacteroidia</taxon>
        <taxon>Bacteroidales</taxon>
        <taxon>Bacteroidaceae</taxon>
        <taxon>Bacteroides</taxon>
    </lineage>
</organism>
<name>E6SNU9_BACT6</name>
<dbReference type="PATRIC" id="fig|693979.3.peg.795"/>
<reference key="1">
    <citation type="submission" date="2010-11" db="EMBL/GenBank/DDBJ databases">
        <title>The complete genome of Bacteroides helcogenes P 36-108.</title>
        <authorList>
            <consortium name="US DOE Joint Genome Institute (JGI-PGF)"/>
            <person name="Lucas S."/>
            <person name="Copeland A."/>
            <person name="Lapidus A."/>
            <person name="Bruce D."/>
            <person name="Goodwin L."/>
            <person name="Pitluck S."/>
            <person name="Kyrpides N."/>
            <person name="Mavromatis K."/>
            <person name="Ivanova N."/>
            <person name="Zeytun A."/>
            <person name="Brettin T."/>
            <person name="Detter J.C."/>
            <person name="Tapia R."/>
            <person name="Han C."/>
            <person name="Land M."/>
            <person name="Hauser L."/>
            <person name="Markowitz V."/>
            <person name="Cheng J.-F."/>
            <person name="Hugenholtz P."/>
            <person name="Woyke T."/>
            <person name="Wu D."/>
            <person name="Gronow S."/>
            <person name="Wellnitz S."/>
            <person name="Brambilla E."/>
            <person name="Klenk H.-P."/>
            <person name="Eisen J.A."/>
        </authorList>
    </citation>
    <scope>NUCLEOTIDE SEQUENCE</scope>
    <source>
        <strain>P 36-108</strain>
    </source>
</reference>
<dbReference type="HOGENOM" id="CLU_133247_1_0_10"/>
<dbReference type="Proteomes" id="UP000008630">
    <property type="component" value="Chromosome"/>
</dbReference>
<protein>
    <recommendedName>
        <fullName evidence="3">DUF3836 domain-containing protein</fullName>
    </recommendedName>
</protein>
<evidence type="ECO:0008006" key="3">
    <source>
        <dbReference type="Google" id="ProtNLM"/>
    </source>
</evidence>